<accession>A0A8J2XMA6</accession>
<dbReference type="SUPFAM" id="SSF55785">
    <property type="entry name" value="PYP-like sensor domain (PAS domain)"/>
    <property type="match status" value="1"/>
</dbReference>
<dbReference type="PANTHER" id="PTHR43304:SF1">
    <property type="entry name" value="PAC DOMAIN-CONTAINING PROTEIN"/>
    <property type="match status" value="1"/>
</dbReference>
<dbReference type="InterPro" id="IPR005467">
    <property type="entry name" value="His_kinase_dom"/>
</dbReference>
<dbReference type="InterPro" id="IPR035965">
    <property type="entry name" value="PAS-like_dom_sf"/>
</dbReference>
<dbReference type="SUPFAM" id="SSF55874">
    <property type="entry name" value="ATPase domain of HSP90 chaperone/DNA topoisomerase II/histidine kinase"/>
    <property type="match status" value="1"/>
</dbReference>
<evidence type="ECO:0000259" key="8">
    <source>
        <dbReference type="PROSITE" id="PS50113"/>
    </source>
</evidence>
<dbReference type="InterPro" id="IPR000700">
    <property type="entry name" value="PAS-assoc_C"/>
</dbReference>
<name>A0A8J2XMA6_9GAMM</name>
<dbReference type="InterPro" id="IPR001610">
    <property type="entry name" value="PAC"/>
</dbReference>
<evidence type="ECO:0000256" key="1">
    <source>
        <dbReference type="ARBA" id="ARBA00000085"/>
    </source>
</evidence>
<dbReference type="InterPro" id="IPR000014">
    <property type="entry name" value="PAS"/>
</dbReference>
<dbReference type="PROSITE" id="PS50113">
    <property type="entry name" value="PAC"/>
    <property type="match status" value="1"/>
</dbReference>
<dbReference type="InterPro" id="IPR004358">
    <property type="entry name" value="Sig_transdc_His_kin-like_C"/>
</dbReference>
<dbReference type="SMART" id="SM00086">
    <property type="entry name" value="PAC"/>
    <property type="match status" value="1"/>
</dbReference>
<dbReference type="NCBIfam" id="TIGR02938">
    <property type="entry name" value="nifL_nitrog"/>
    <property type="match status" value="1"/>
</dbReference>
<dbReference type="GO" id="GO:0006355">
    <property type="term" value="P:regulation of DNA-templated transcription"/>
    <property type="evidence" value="ECO:0007669"/>
    <property type="project" value="InterPro"/>
</dbReference>
<dbReference type="Pfam" id="PF00989">
    <property type="entry name" value="PAS"/>
    <property type="match status" value="1"/>
</dbReference>
<reference evidence="10" key="1">
    <citation type="journal article" date="2019" name="Int. J. Syst. Evol. Microbiol.">
        <title>The Global Catalogue of Microorganisms (GCM) 10K type strain sequencing project: providing services to taxonomists for standard genome sequencing and annotation.</title>
        <authorList>
            <consortium name="The Broad Institute Genomics Platform"/>
            <consortium name="The Broad Institute Genome Sequencing Center for Infectious Disease"/>
            <person name="Wu L."/>
            <person name="Ma J."/>
        </authorList>
    </citation>
    <scope>NUCLEOTIDE SEQUENCE [LARGE SCALE GENOMIC DNA]</scope>
    <source>
        <strain evidence="10">CGMCC 1.10130</strain>
    </source>
</reference>
<evidence type="ECO:0000313" key="10">
    <source>
        <dbReference type="Proteomes" id="UP000619743"/>
    </source>
</evidence>
<dbReference type="OrthoDB" id="9808408at2"/>
<dbReference type="SMART" id="SM00091">
    <property type="entry name" value="PAS"/>
    <property type="match status" value="1"/>
</dbReference>
<evidence type="ECO:0000256" key="5">
    <source>
        <dbReference type="ARBA" id="ARBA00022777"/>
    </source>
</evidence>
<dbReference type="InterPro" id="IPR013767">
    <property type="entry name" value="PAS_fold"/>
</dbReference>
<protein>
    <recommendedName>
        <fullName evidence="2">histidine kinase</fullName>
        <ecNumber evidence="2">2.7.13.3</ecNumber>
    </recommendedName>
</protein>
<dbReference type="InterPro" id="IPR052162">
    <property type="entry name" value="Sensor_kinase/Photoreceptor"/>
</dbReference>
<organism evidence="9 10">
    <name type="scientific">Neiella marina</name>
    <dbReference type="NCBI Taxonomy" id="508461"/>
    <lineage>
        <taxon>Bacteria</taxon>
        <taxon>Pseudomonadati</taxon>
        <taxon>Pseudomonadota</taxon>
        <taxon>Gammaproteobacteria</taxon>
        <taxon>Alteromonadales</taxon>
        <taxon>Echinimonadaceae</taxon>
        <taxon>Neiella</taxon>
    </lineage>
</organism>
<dbReference type="Pfam" id="PF02518">
    <property type="entry name" value="HATPase_c"/>
    <property type="match status" value="1"/>
</dbReference>
<keyword evidence="10" id="KW-1185">Reference proteome</keyword>
<comment type="catalytic activity">
    <reaction evidence="1">
        <text>ATP + protein L-histidine = ADP + protein N-phospho-L-histidine.</text>
        <dbReference type="EC" id="2.7.13.3"/>
    </reaction>
</comment>
<dbReference type="EC" id="2.7.13.3" evidence="2"/>
<dbReference type="Gene3D" id="3.30.565.10">
    <property type="entry name" value="Histidine kinase-like ATPase, C-terminal domain"/>
    <property type="match status" value="1"/>
</dbReference>
<dbReference type="Proteomes" id="UP000619743">
    <property type="component" value="Unassembled WGS sequence"/>
</dbReference>
<keyword evidence="5" id="KW-0418">Kinase</keyword>
<comment type="caution">
    <text evidence="9">The sequence shown here is derived from an EMBL/GenBank/DDBJ whole genome shotgun (WGS) entry which is preliminary data.</text>
</comment>
<dbReference type="CDD" id="cd00130">
    <property type="entry name" value="PAS"/>
    <property type="match status" value="1"/>
</dbReference>
<evidence type="ECO:0000259" key="6">
    <source>
        <dbReference type="PROSITE" id="PS50109"/>
    </source>
</evidence>
<keyword evidence="4" id="KW-0808">Transferase</keyword>
<dbReference type="PANTHER" id="PTHR43304">
    <property type="entry name" value="PHYTOCHROME-LIKE PROTEIN CPH1"/>
    <property type="match status" value="1"/>
</dbReference>
<dbReference type="GO" id="GO:0007165">
    <property type="term" value="P:signal transduction"/>
    <property type="evidence" value="ECO:0007669"/>
    <property type="project" value="InterPro"/>
</dbReference>
<dbReference type="InterPro" id="IPR036890">
    <property type="entry name" value="HATPase_C_sf"/>
</dbReference>
<feature type="domain" description="Histidine kinase" evidence="6">
    <location>
        <begin position="304"/>
        <end position="516"/>
    </location>
</feature>
<evidence type="ECO:0000256" key="3">
    <source>
        <dbReference type="ARBA" id="ARBA00022553"/>
    </source>
</evidence>
<evidence type="ECO:0000256" key="2">
    <source>
        <dbReference type="ARBA" id="ARBA00012438"/>
    </source>
</evidence>
<dbReference type="AlphaFoldDB" id="A0A8J2XMA6"/>
<dbReference type="EMBL" id="BMDX01000007">
    <property type="protein sequence ID" value="GGA76796.1"/>
    <property type="molecule type" value="Genomic_DNA"/>
</dbReference>
<dbReference type="RefSeq" id="WP_087506949.1">
    <property type="nucleotide sequence ID" value="NZ_BMDX01000007.1"/>
</dbReference>
<dbReference type="PROSITE" id="PS50112">
    <property type="entry name" value="PAS"/>
    <property type="match status" value="1"/>
</dbReference>
<keyword evidence="3" id="KW-0597">Phosphoprotein</keyword>
<proteinExistence type="predicted"/>
<sequence length="525" mass="58165">MTKSILEPPTLGAQFELSQIDSASSLQQMVQIVEQAPMAISITDLQAKIVYVNEGFSRITGYQTDEVIGCNHSMLSYRTTPSQIYQSLWNTITEGNCWQGRLINRRKTGERYLADVTISPIRDDAGNITHFMGMHRDVTESHAISTRLNNQNTVVEAVLNAAPVAIALLDDENKVVLDNLAYKALAADFDNEPAYEVLTRLKQQLGTDAIRKLMSANYAEGHSVSVDMKRQQDQRWFSCRLSAIAVNDSDVDGYFQPKAQQHLILAITEYTREKRHIEQQRISELQRSTAESEMLHAMQETLHAAIHQMQGPINMIEAAVNMMCQTTKQCPGIDAMEEALRTGANSVEELKNALPERPQEALQPVNVNQLIHDISAMATERLLGRSIPLQLSLTATLPSINGQPSRLRVALKQLLDNAIDAIDYAKSANRQILISTFVDHDEVVVTFDDTGPGVDKARKLRIFQPFVSTKPATSGGCRGIGLSIVQQVINEHSGTVDIHSAELGGCRVRVVLPNRHSESSFGGRL</sequence>
<dbReference type="InterPro" id="IPR014285">
    <property type="entry name" value="N_fixation_neg-reg_NifL"/>
</dbReference>
<dbReference type="GO" id="GO:0009399">
    <property type="term" value="P:nitrogen fixation"/>
    <property type="evidence" value="ECO:0007669"/>
    <property type="project" value="InterPro"/>
</dbReference>
<evidence type="ECO:0000313" key="9">
    <source>
        <dbReference type="EMBL" id="GGA76796.1"/>
    </source>
</evidence>
<evidence type="ECO:0000259" key="7">
    <source>
        <dbReference type="PROSITE" id="PS50112"/>
    </source>
</evidence>
<dbReference type="PROSITE" id="PS50109">
    <property type="entry name" value="HIS_KIN"/>
    <property type="match status" value="1"/>
</dbReference>
<dbReference type="Gene3D" id="3.30.450.20">
    <property type="entry name" value="PAS domain"/>
    <property type="match status" value="2"/>
</dbReference>
<dbReference type="GO" id="GO:0004673">
    <property type="term" value="F:protein histidine kinase activity"/>
    <property type="evidence" value="ECO:0007669"/>
    <property type="project" value="UniProtKB-EC"/>
</dbReference>
<gene>
    <name evidence="9" type="ORF">GCM10011369_18390</name>
</gene>
<evidence type="ECO:0000256" key="4">
    <source>
        <dbReference type="ARBA" id="ARBA00022679"/>
    </source>
</evidence>
<dbReference type="PRINTS" id="PR00344">
    <property type="entry name" value="BCTRLSENSOR"/>
</dbReference>
<dbReference type="SMART" id="SM00387">
    <property type="entry name" value="HATPase_c"/>
    <property type="match status" value="1"/>
</dbReference>
<dbReference type="NCBIfam" id="TIGR00229">
    <property type="entry name" value="sensory_box"/>
    <property type="match status" value="1"/>
</dbReference>
<dbReference type="InterPro" id="IPR003594">
    <property type="entry name" value="HATPase_dom"/>
</dbReference>
<feature type="domain" description="PAS" evidence="7">
    <location>
        <begin position="25"/>
        <end position="69"/>
    </location>
</feature>
<feature type="domain" description="PAC" evidence="8">
    <location>
        <begin position="96"/>
        <end position="150"/>
    </location>
</feature>